<evidence type="ECO:0000313" key="3">
    <source>
        <dbReference type="Proteomes" id="UP000287124"/>
    </source>
</evidence>
<dbReference type="AlphaFoldDB" id="A0A430L5S6"/>
<gene>
    <name evidence="2" type="ORF">BHE90_014531</name>
</gene>
<keyword evidence="3" id="KW-1185">Reference proteome</keyword>
<dbReference type="EMBL" id="MIKF01000400">
    <property type="protein sequence ID" value="RTE71072.1"/>
    <property type="molecule type" value="Genomic_DNA"/>
</dbReference>
<organism evidence="2 3">
    <name type="scientific">Fusarium euwallaceae</name>
    <dbReference type="NCBI Taxonomy" id="1147111"/>
    <lineage>
        <taxon>Eukaryota</taxon>
        <taxon>Fungi</taxon>
        <taxon>Dikarya</taxon>
        <taxon>Ascomycota</taxon>
        <taxon>Pezizomycotina</taxon>
        <taxon>Sordariomycetes</taxon>
        <taxon>Hypocreomycetidae</taxon>
        <taxon>Hypocreales</taxon>
        <taxon>Nectriaceae</taxon>
        <taxon>Fusarium</taxon>
        <taxon>Fusarium solani species complex</taxon>
    </lineage>
</organism>
<dbReference type="Proteomes" id="UP000287124">
    <property type="component" value="Unassembled WGS sequence"/>
</dbReference>
<comment type="caution">
    <text evidence="2">The sequence shown here is derived from an EMBL/GenBank/DDBJ whole genome shotgun (WGS) entry which is preliminary data.</text>
</comment>
<protein>
    <submittedName>
        <fullName evidence="2">Uncharacterized protein</fullName>
    </submittedName>
</protein>
<feature type="compositionally biased region" description="Polar residues" evidence="1">
    <location>
        <begin position="1"/>
        <end position="39"/>
    </location>
</feature>
<feature type="region of interest" description="Disordered" evidence="1">
    <location>
        <begin position="1"/>
        <end position="44"/>
    </location>
</feature>
<proteinExistence type="predicted"/>
<reference evidence="2 3" key="1">
    <citation type="submission" date="2017-06" db="EMBL/GenBank/DDBJ databases">
        <title>Comparative genomic analysis of Ambrosia Fusariam Clade fungi.</title>
        <authorList>
            <person name="Stajich J.E."/>
            <person name="Carrillo J."/>
            <person name="Kijimoto T."/>
            <person name="Eskalen A."/>
            <person name="O'Donnell K."/>
            <person name="Kasson M."/>
        </authorList>
    </citation>
    <scope>NUCLEOTIDE SEQUENCE [LARGE SCALE GENOMIC DNA]</scope>
    <source>
        <strain evidence="2 3">UCR1854</strain>
    </source>
</reference>
<accession>A0A430L5S6</accession>
<name>A0A430L5S6_9HYPO</name>
<evidence type="ECO:0000256" key="1">
    <source>
        <dbReference type="SAM" id="MobiDB-lite"/>
    </source>
</evidence>
<evidence type="ECO:0000313" key="2">
    <source>
        <dbReference type="EMBL" id="RTE71072.1"/>
    </source>
</evidence>
<sequence>MSSTSFNADHGSAESNSPAQSHIVSQHRATPHPQQQTGPGRSHQMLRYLNDTCSESGRPVTEMLQDPSHVPGARCRINLDNPMYNALSHDKKSAPPQKSLLAEIGAQFSNYHQGSVRPANLDLVDAAFTSSS</sequence>